<dbReference type="AlphaFoldDB" id="A0A835FRV7"/>
<dbReference type="OrthoDB" id="415825at2759"/>
<comment type="caution">
    <text evidence="3">The sequence shown here is derived from an EMBL/GenBank/DDBJ whole genome shotgun (WGS) entry which is preliminary data.</text>
</comment>
<evidence type="ECO:0000256" key="1">
    <source>
        <dbReference type="SAM" id="MobiDB-lite"/>
    </source>
</evidence>
<dbReference type="EMBL" id="JACEFO010000430">
    <property type="protein sequence ID" value="KAF8769764.1"/>
    <property type="molecule type" value="Genomic_DNA"/>
</dbReference>
<sequence>MARTRSLGFLILTSFLCLFLAAHLHPSMAASGGLPHDLFNLGIASRMCTDHNSTAKASTDFGHMFEATPEAPAPFPVAPLGNGHSGRGQTLAPGGVVVDMRALGRGHHTRRVNVSAAGDEPPYYVDAAGESATTAPRAHNSHAHTTLDYGGGLEVEALATGASRGLCQPSAPNWLGEDVSELSSRLDILDLDLPSLNANTNVVVLDVDVLASAVEESAAPARAALADGSLLPPSGLASSDQCHRCMSPLAVHASDKVSWPETHCSADSALAVASPPRTAGFCRRRRCPPVQSATFAPRVLLFLALSLLASPTRVCRLQHACARALTPRTAPTRPRQASLPRTPPLPSRSYISPQQFPSFPRWKNARRSKQRRRRARSRGQPSPLLPRPNQGSHELPHPPLPLTDPFPTRFPHQIHRTSAAEPRTWIARSTSPPLPRVALVLIGHFPGPLRPRRRRSPLAGASRAATAVADRDSGHPRPRDLAQPNHGEPLSISPHFPGPVSPPFGRRTVVYLQPLSRGLSERCRGLLLVPAAEEIAQESEVNVVYVDPSPEQEYRFEPEGKPRSIT</sequence>
<feature type="region of interest" description="Disordered" evidence="1">
    <location>
        <begin position="326"/>
        <end position="407"/>
    </location>
</feature>
<evidence type="ECO:0000256" key="2">
    <source>
        <dbReference type="SAM" id="SignalP"/>
    </source>
</evidence>
<dbReference type="InterPro" id="IPR016167">
    <property type="entry name" value="FAD-bd_PCMH_sub1"/>
</dbReference>
<evidence type="ECO:0000313" key="4">
    <source>
        <dbReference type="Proteomes" id="UP000636709"/>
    </source>
</evidence>
<evidence type="ECO:0000313" key="3">
    <source>
        <dbReference type="EMBL" id="KAF8769764.1"/>
    </source>
</evidence>
<name>A0A835FRV7_9POAL</name>
<proteinExistence type="predicted"/>
<keyword evidence="4" id="KW-1185">Reference proteome</keyword>
<feature type="compositionally biased region" description="Basic residues" evidence="1">
    <location>
        <begin position="363"/>
        <end position="377"/>
    </location>
</feature>
<feature type="compositionally biased region" description="Basic and acidic residues" evidence="1">
    <location>
        <begin position="469"/>
        <end position="480"/>
    </location>
</feature>
<feature type="region of interest" description="Disordered" evidence="1">
    <location>
        <begin position="446"/>
        <end position="499"/>
    </location>
</feature>
<gene>
    <name evidence="3" type="ORF">HU200_006374</name>
</gene>
<dbReference type="Gene3D" id="3.30.43.10">
    <property type="entry name" value="Uridine Diphospho-n-acetylenolpyruvylglucosamine Reductase, domain 2"/>
    <property type="match status" value="1"/>
</dbReference>
<reference evidence="3" key="1">
    <citation type="submission" date="2020-07" db="EMBL/GenBank/DDBJ databases">
        <title>Genome sequence and genetic diversity analysis of an under-domesticated orphan crop, white fonio (Digitaria exilis).</title>
        <authorList>
            <person name="Bennetzen J.L."/>
            <person name="Chen S."/>
            <person name="Ma X."/>
            <person name="Wang X."/>
            <person name="Yssel A.E.J."/>
            <person name="Chaluvadi S.R."/>
            <person name="Johnson M."/>
            <person name="Gangashetty P."/>
            <person name="Hamidou F."/>
            <person name="Sanogo M.D."/>
            <person name="Zwaenepoel A."/>
            <person name="Wallace J."/>
            <person name="Van De Peer Y."/>
            <person name="Van Deynze A."/>
        </authorList>
    </citation>
    <scope>NUCLEOTIDE SEQUENCE</scope>
    <source>
        <tissue evidence="3">Leaves</tissue>
    </source>
</reference>
<feature type="chain" id="PRO_5032290127" evidence="2">
    <location>
        <begin position="30"/>
        <end position="566"/>
    </location>
</feature>
<keyword evidence="2" id="KW-0732">Signal</keyword>
<organism evidence="3 4">
    <name type="scientific">Digitaria exilis</name>
    <dbReference type="NCBI Taxonomy" id="1010633"/>
    <lineage>
        <taxon>Eukaryota</taxon>
        <taxon>Viridiplantae</taxon>
        <taxon>Streptophyta</taxon>
        <taxon>Embryophyta</taxon>
        <taxon>Tracheophyta</taxon>
        <taxon>Spermatophyta</taxon>
        <taxon>Magnoliopsida</taxon>
        <taxon>Liliopsida</taxon>
        <taxon>Poales</taxon>
        <taxon>Poaceae</taxon>
        <taxon>PACMAD clade</taxon>
        <taxon>Panicoideae</taxon>
        <taxon>Panicodae</taxon>
        <taxon>Paniceae</taxon>
        <taxon>Anthephorinae</taxon>
        <taxon>Digitaria</taxon>
    </lineage>
</organism>
<dbReference type="Proteomes" id="UP000636709">
    <property type="component" value="Unassembled WGS sequence"/>
</dbReference>
<accession>A0A835FRV7</accession>
<protein>
    <submittedName>
        <fullName evidence="3">Uncharacterized protein</fullName>
    </submittedName>
</protein>
<feature type="signal peptide" evidence="2">
    <location>
        <begin position="1"/>
        <end position="29"/>
    </location>
</feature>